<keyword evidence="3" id="KW-1185">Reference proteome</keyword>
<reference evidence="2 3" key="1">
    <citation type="submission" date="2015-08" db="EMBL/GenBank/DDBJ databases">
        <title>Next Generation Sequencing and Analysis of the Genome of Puccinia sorghi L Schw, the Causal Agent of Maize Common Rust.</title>
        <authorList>
            <person name="Rochi L."/>
            <person name="Burguener G."/>
            <person name="Darino M."/>
            <person name="Turjanski A."/>
            <person name="Kreff E."/>
            <person name="Dieguez M.J."/>
            <person name="Sacco F."/>
        </authorList>
    </citation>
    <scope>NUCLEOTIDE SEQUENCE [LARGE SCALE GENOMIC DNA]</scope>
    <source>
        <strain evidence="2 3">RO10H11247</strain>
    </source>
</reference>
<evidence type="ECO:0000256" key="1">
    <source>
        <dbReference type="SAM" id="Phobius"/>
    </source>
</evidence>
<dbReference type="AlphaFoldDB" id="A0A0L6VRU7"/>
<comment type="caution">
    <text evidence="2">The sequence shown here is derived from an EMBL/GenBank/DDBJ whole genome shotgun (WGS) entry which is preliminary data.</text>
</comment>
<keyword evidence="1" id="KW-1133">Transmembrane helix</keyword>
<keyword evidence="1" id="KW-0472">Membrane</keyword>
<name>A0A0L6VRU7_9BASI</name>
<evidence type="ECO:0000313" key="3">
    <source>
        <dbReference type="Proteomes" id="UP000037035"/>
    </source>
</evidence>
<dbReference type="EMBL" id="LAVV01002321">
    <property type="protein sequence ID" value="KNZ62910.1"/>
    <property type="molecule type" value="Genomic_DNA"/>
</dbReference>
<gene>
    <name evidence="2" type="ORF">VP01_1208g3</name>
</gene>
<proteinExistence type="predicted"/>
<protein>
    <submittedName>
        <fullName evidence="2">Uncharacterized protein</fullName>
    </submittedName>
</protein>
<dbReference type="VEuPathDB" id="FungiDB:VP01_1208g3"/>
<accession>A0A0L6VRU7</accession>
<feature type="transmembrane region" description="Helical" evidence="1">
    <location>
        <begin position="306"/>
        <end position="326"/>
    </location>
</feature>
<dbReference type="Proteomes" id="UP000037035">
    <property type="component" value="Unassembled WGS sequence"/>
</dbReference>
<evidence type="ECO:0000313" key="2">
    <source>
        <dbReference type="EMBL" id="KNZ62910.1"/>
    </source>
</evidence>
<organism evidence="2 3">
    <name type="scientific">Puccinia sorghi</name>
    <dbReference type="NCBI Taxonomy" id="27349"/>
    <lineage>
        <taxon>Eukaryota</taxon>
        <taxon>Fungi</taxon>
        <taxon>Dikarya</taxon>
        <taxon>Basidiomycota</taxon>
        <taxon>Pucciniomycotina</taxon>
        <taxon>Pucciniomycetes</taxon>
        <taxon>Pucciniales</taxon>
        <taxon>Pucciniaceae</taxon>
        <taxon>Puccinia</taxon>
    </lineage>
</organism>
<keyword evidence="1" id="KW-0812">Transmembrane</keyword>
<sequence>MQKITFPTLLSFVGIYLQQLRIFSHILVFMSQPKGVQKDSNFLSCTESSDDEMMVGTLVDYSKPLSCSLFSLGCPSPWDLCLCLSSDNIHEKKSFNEEPQIGRGFIITPNWPELLVCGADRKQINRRVVVSSLYRMRGCMRIRGDQSKDGGGDSVRLREGELRPTIKGQVWLPRLDSLKCLSNADPPRFIKTNGVIPESYLVFTPRHLTCFDMKFGMVWCYHGVSNMTKSTIIQSTGFQKSTILKTMEMHVKKIKIPKCGILLKILIVDHSPPPQSLLDPFFLTFFTICKIICLPVRVNFITAKVALHGFFLFIYFLLSSKYILLFKRRVRAKSQSLLLTSAYHRDFVPHEVYLVTLLKINIHLLFFHKYKKNLPCPCSA</sequence>